<evidence type="ECO:0000256" key="4">
    <source>
        <dbReference type="ARBA" id="ARBA00022737"/>
    </source>
</evidence>
<feature type="active site" description="Charge relay system" evidence="7">
    <location>
        <position position="203"/>
    </location>
</feature>
<keyword evidence="2 10" id="KW-0645">Protease</keyword>
<keyword evidence="3" id="KW-0732">Signal</keyword>
<sequence length="454" mass="49333" precursor="true">MKKAFILAILILSVGIFAYVNPGYESPIVAVVEYAAPAVVKIEAVKQTTSPFYDPFFEEFFRRWFGYSPFGGQQTTSLGSGFIFDKEGYILTNEHVVSGAREITVTLLDGSTYKAEYIGGDAELDIAVIKINPDKELHALEFGDSDAVKIGEWVIAIGNPLGFQHTVTIGVVSATGRRIPKPDGSGYYTNLIQTDAAINPGNSGGPLLNIHGQVIGINTAIVNPQQGINLGFAIPINTVKRFLDQLVATGKVQKAYLGVRVKTVTPELAKAMGLKVDKGVLVVQVLENSPAQRAGLKENDVIVRFDGSSVTSDSEFVSLIRSHAPGDTVTLVVNRGGKELTIPVTLGSATEEIPTATVQAREFAGLVVDEITNADRENYRIPTSVNGVIVRQVKQSSQIQVGDVIYQIAVSGRTYEINSVKDWNSVVDRIKQGDFVAFFVYRRGTKMIYSFTYR</sequence>
<feature type="active site" description="Charge relay system" evidence="7">
    <location>
        <position position="95"/>
    </location>
</feature>
<dbReference type="PATRIC" id="fig|688269.3.peg.1705"/>
<dbReference type="InterPro" id="IPR001940">
    <property type="entry name" value="Peptidase_S1C"/>
</dbReference>
<accession>F7YVP1</accession>
<dbReference type="AlphaFoldDB" id="F7YVP1"/>
<gene>
    <name evidence="10" type="ORF">Theth_1658</name>
</gene>
<dbReference type="PROSITE" id="PS50106">
    <property type="entry name" value="PDZ"/>
    <property type="match status" value="1"/>
</dbReference>
<feature type="binding site" evidence="8">
    <location>
        <position position="95"/>
    </location>
    <ligand>
        <name>substrate</name>
    </ligand>
</feature>
<feature type="domain" description="PDZ" evidence="9">
    <location>
        <begin position="246"/>
        <end position="337"/>
    </location>
</feature>
<feature type="active site" description="Charge relay system" evidence="7">
    <location>
        <position position="125"/>
    </location>
</feature>
<dbReference type="PRINTS" id="PR00834">
    <property type="entry name" value="PROTEASES2C"/>
</dbReference>
<evidence type="ECO:0000256" key="5">
    <source>
        <dbReference type="ARBA" id="ARBA00022801"/>
    </source>
</evidence>
<evidence type="ECO:0000256" key="8">
    <source>
        <dbReference type="PIRSR" id="PIRSR611782-2"/>
    </source>
</evidence>
<keyword evidence="6" id="KW-0720">Serine protease</keyword>
<dbReference type="SMART" id="SM00228">
    <property type="entry name" value="PDZ"/>
    <property type="match status" value="1"/>
</dbReference>
<dbReference type="EC" id="3.4.21.108" evidence="10"/>
<evidence type="ECO:0000256" key="6">
    <source>
        <dbReference type="ARBA" id="ARBA00022825"/>
    </source>
</evidence>
<dbReference type="Pfam" id="PF13180">
    <property type="entry name" value="PDZ_2"/>
    <property type="match status" value="1"/>
</dbReference>
<dbReference type="Gene3D" id="2.30.42.10">
    <property type="match status" value="1"/>
</dbReference>
<evidence type="ECO:0000256" key="2">
    <source>
        <dbReference type="ARBA" id="ARBA00022670"/>
    </source>
</evidence>
<evidence type="ECO:0000313" key="11">
    <source>
        <dbReference type="Proteomes" id="UP000006804"/>
    </source>
</evidence>
<proteinExistence type="inferred from homology"/>
<dbReference type="InterPro" id="IPR036034">
    <property type="entry name" value="PDZ_sf"/>
</dbReference>
<dbReference type="GO" id="GO:0004252">
    <property type="term" value="F:serine-type endopeptidase activity"/>
    <property type="evidence" value="ECO:0007669"/>
    <property type="project" value="InterPro"/>
</dbReference>
<organism evidence="10 11">
    <name type="scientific">Pseudothermotoga thermarum DSM 5069</name>
    <dbReference type="NCBI Taxonomy" id="688269"/>
    <lineage>
        <taxon>Bacteria</taxon>
        <taxon>Thermotogati</taxon>
        <taxon>Thermotogota</taxon>
        <taxon>Thermotogae</taxon>
        <taxon>Thermotogales</taxon>
        <taxon>Thermotogaceae</taxon>
        <taxon>Pseudothermotoga</taxon>
    </lineage>
</organism>
<dbReference type="eggNOG" id="COG0265">
    <property type="taxonomic scope" value="Bacteria"/>
</dbReference>
<name>F7YVP1_9THEM</name>
<evidence type="ECO:0000313" key="10">
    <source>
        <dbReference type="EMBL" id="AEH51706.1"/>
    </source>
</evidence>
<protein>
    <submittedName>
        <fullName evidence="10">Protease Do</fullName>
        <ecNumber evidence="10">3.4.21.108</ecNumber>
    </submittedName>
</protein>
<dbReference type="EMBL" id="CP002351">
    <property type="protein sequence ID" value="AEH51706.1"/>
    <property type="molecule type" value="Genomic_DNA"/>
</dbReference>
<dbReference type="InterPro" id="IPR009003">
    <property type="entry name" value="Peptidase_S1_PA"/>
</dbReference>
<dbReference type="SUPFAM" id="SSF50156">
    <property type="entry name" value="PDZ domain-like"/>
    <property type="match status" value="2"/>
</dbReference>
<dbReference type="HOGENOM" id="CLU_020120_1_0_0"/>
<dbReference type="GO" id="GO:0006508">
    <property type="term" value="P:proteolysis"/>
    <property type="evidence" value="ECO:0007669"/>
    <property type="project" value="UniProtKB-KW"/>
</dbReference>
<dbReference type="OrthoDB" id="9758917at2"/>
<dbReference type="NCBIfam" id="TIGR02037">
    <property type="entry name" value="degP_htrA_DO"/>
    <property type="match status" value="1"/>
</dbReference>
<dbReference type="STRING" id="688269.Theth_1658"/>
<dbReference type="KEGG" id="tta:Theth_1658"/>
<dbReference type="InterPro" id="IPR011782">
    <property type="entry name" value="Pept_S1C_Do"/>
</dbReference>
<keyword evidence="4" id="KW-0677">Repeat</keyword>
<dbReference type="InterPro" id="IPR001478">
    <property type="entry name" value="PDZ"/>
</dbReference>
<comment type="similarity">
    <text evidence="1">Belongs to the peptidase S1C family.</text>
</comment>
<dbReference type="SUPFAM" id="SSF50494">
    <property type="entry name" value="Trypsin-like serine proteases"/>
    <property type="match status" value="1"/>
</dbReference>
<dbReference type="Proteomes" id="UP000006804">
    <property type="component" value="Chromosome"/>
</dbReference>
<feature type="binding site" evidence="8">
    <location>
        <begin position="201"/>
        <end position="203"/>
    </location>
    <ligand>
        <name>substrate</name>
    </ligand>
</feature>
<dbReference type="Pfam" id="PF13365">
    <property type="entry name" value="Trypsin_2"/>
    <property type="match status" value="1"/>
</dbReference>
<evidence type="ECO:0000259" key="9">
    <source>
        <dbReference type="PROSITE" id="PS50106"/>
    </source>
</evidence>
<reference evidence="10 11" key="1">
    <citation type="submission" date="2010-11" db="EMBL/GenBank/DDBJ databases">
        <title>The complete genome of Thermotoga thermarum DSM 5069.</title>
        <authorList>
            <consortium name="US DOE Joint Genome Institute (JGI-PGF)"/>
            <person name="Lucas S."/>
            <person name="Copeland A."/>
            <person name="Lapidus A."/>
            <person name="Bruce D."/>
            <person name="Goodwin L."/>
            <person name="Pitluck S."/>
            <person name="Kyrpides N."/>
            <person name="Mavromatis K."/>
            <person name="Ivanova N."/>
            <person name="Zeytun A."/>
            <person name="Brettin T."/>
            <person name="Detter J.C."/>
            <person name="Tapia R."/>
            <person name="Han C."/>
            <person name="Land M."/>
            <person name="Hauser L."/>
            <person name="Markowitz V."/>
            <person name="Cheng J.-F."/>
            <person name="Hugenholtz P."/>
            <person name="Woyke T."/>
            <person name="Wu D."/>
            <person name="Spring S."/>
            <person name="Schroeder M."/>
            <person name="Brambilla E."/>
            <person name="Klenk H.-P."/>
            <person name="Eisen J.A."/>
        </authorList>
    </citation>
    <scope>NUCLEOTIDE SEQUENCE [LARGE SCALE GENOMIC DNA]</scope>
    <source>
        <strain evidence="10 11">DSM 5069</strain>
    </source>
</reference>
<dbReference type="PANTHER" id="PTHR22939">
    <property type="entry name" value="SERINE PROTEASE FAMILY S1C HTRA-RELATED"/>
    <property type="match status" value="1"/>
</dbReference>
<evidence type="ECO:0000256" key="1">
    <source>
        <dbReference type="ARBA" id="ARBA00010541"/>
    </source>
</evidence>
<keyword evidence="5 10" id="KW-0378">Hydrolase</keyword>
<keyword evidence="11" id="KW-1185">Reference proteome</keyword>
<dbReference type="Gene3D" id="2.40.10.10">
    <property type="entry name" value="Trypsin-like serine proteases"/>
    <property type="match status" value="2"/>
</dbReference>
<dbReference type="InterPro" id="IPR043504">
    <property type="entry name" value="Peptidase_S1_PA_chymotrypsin"/>
</dbReference>
<dbReference type="Gene3D" id="2.30.42.60">
    <property type="match status" value="1"/>
</dbReference>
<dbReference type="PANTHER" id="PTHR22939:SF129">
    <property type="entry name" value="SERINE PROTEASE HTRA2, MITOCHONDRIAL"/>
    <property type="match status" value="1"/>
</dbReference>
<feature type="binding site" evidence="8">
    <location>
        <position position="125"/>
    </location>
    <ligand>
        <name>substrate</name>
    </ligand>
</feature>
<evidence type="ECO:0000256" key="3">
    <source>
        <dbReference type="ARBA" id="ARBA00022729"/>
    </source>
</evidence>
<evidence type="ECO:0000256" key="7">
    <source>
        <dbReference type="PIRSR" id="PIRSR611782-1"/>
    </source>
</evidence>
<dbReference type="RefSeq" id="WP_013932915.1">
    <property type="nucleotide sequence ID" value="NC_015707.1"/>
</dbReference>